<reference evidence="12 13" key="1">
    <citation type="submission" date="2022-04" db="EMBL/GenBank/DDBJ databases">
        <title>Genome sequence of C. roseum typestrain.</title>
        <authorList>
            <person name="Poehlein A."/>
            <person name="Schoch T."/>
            <person name="Duerre P."/>
            <person name="Daniel R."/>
        </authorList>
    </citation>
    <scope>NUCLEOTIDE SEQUENCE [LARGE SCALE GENOMIC DNA]</scope>
    <source>
        <strain evidence="12 13">DSM 7320</strain>
    </source>
</reference>
<organism evidence="12 13">
    <name type="scientific">Clostridium felsineum</name>
    <dbReference type="NCBI Taxonomy" id="36839"/>
    <lineage>
        <taxon>Bacteria</taxon>
        <taxon>Bacillati</taxon>
        <taxon>Bacillota</taxon>
        <taxon>Clostridia</taxon>
        <taxon>Eubacteriales</taxon>
        <taxon>Clostridiaceae</taxon>
        <taxon>Clostridium</taxon>
    </lineage>
</organism>
<evidence type="ECO:0000313" key="13">
    <source>
        <dbReference type="Proteomes" id="UP000190951"/>
    </source>
</evidence>
<dbReference type="InterPro" id="IPR005225">
    <property type="entry name" value="Small_GTP-bd"/>
</dbReference>
<dbReference type="Gene3D" id="3.40.50.300">
    <property type="entry name" value="P-loop containing nucleotide triphosphate hydrolases"/>
    <property type="match status" value="1"/>
</dbReference>
<dbReference type="SUPFAM" id="SSF52540">
    <property type="entry name" value="P-loop containing nucleoside triphosphate hydrolases"/>
    <property type="match status" value="1"/>
</dbReference>
<name>A0A1S8LY76_9CLOT</name>
<keyword evidence="2 10" id="KW-0963">Cytoplasm</keyword>
<feature type="binding site" evidence="10">
    <location>
        <begin position="233"/>
        <end position="238"/>
    </location>
    <ligand>
        <name>GTP</name>
        <dbReference type="ChEBI" id="CHEBI:37565"/>
    </ligand>
</feature>
<dbReference type="PANTHER" id="PTHR42714">
    <property type="entry name" value="TRNA MODIFICATION GTPASE GTPBP3"/>
    <property type="match status" value="1"/>
</dbReference>
<dbReference type="CDD" id="cd04164">
    <property type="entry name" value="trmE"/>
    <property type="match status" value="1"/>
</dbReference>
<feature type="binding site" evidence="10">
    <location>
        <begin position="252"/>
        <end position="258"/>
    </location>
    <ligand>
        <name>GTP</name>
        <dbReference type="ChEBI" id="CHEBI:37565"/>
    </ligand>
</feature>
<feature type="binding site" evidence="10">
    <location>
        <position position="254"/>
    </location>
    <ligand>
        <name>K(+)</name>
        <dbReference type="ChEBI" id="CHEBI:29103"/>
    </ligand>
</feature>
<dbReference type="GO" id="GO:0042802">
    <property type="term" value="F:identical protein binding"/>
    <property type="evidence" value="ECO:0007669"/>
    <property type="project" value="UniProtKB-ARBA"/>
</dbReference>
<feature type="binding site" evidence="10">
    <location>
        <position position="88"/>
    </location>
    <ligand>
        <name>(6S)-5-formyl-5,6,7,8-tetrahydrofolate</name>
        <dbReference type="ChEBI" id="CHEBI:57457"/>
    </ligand>
</feature>
<feature type="binding site" evidence="10">
    <location>
        <position position="459"/>
    </location>
    <ligand>
        <name>(6S)-5-formyl-5,6,7,8-tetrahydrofolate</name>
        <dbReference type="ChEBI" id="CHEBI:57457"/>
    </ligand>
</feature>
<evidence type="ECO:0000256" key="2">
    <source>
        <dbReference type="ARBA" id="ARBA00022490"/>
    </source>
</evidence>
<evidence type="ECO:0000256" key="7">
    <source>
        <dbReference type="ARBA" id="ARBA00022842"/>
    </source>
</evidence>
<dbReference type="CDD" id="cd14858">
    <property type="entry name" value="TrmE_N"/>
    <property type="match status" value="1"/>
</dbReference>
<evidence type="ECO:0000256" key="9">
    <source>
        <dbReference type="ARBA" id="ARBA00023134"/>
    </source>
</evidence>
<dbReference type="InterPro" id="IPR027417">
    <property type="entry name" value="P-loop_NTPase"/>
</dbReference>
<sequence length="459" mass="51306">MKEFDTIAAISTAVGSSGISIIRVSGKEALKVVDKIFRSKNKKSIMDIETYTMRYGNIVELNNNDIIDEVIVSFMKGPKSFTGENVVEVNCHGGIYPTKRVLEEIIKAGARLAEPGEFTKRAFLNGRLDLSQAEAVMDIINSKTELSMKSAVAQSEGVISREINKLRQNILEIIAHIEATVDYPEDDLEEVTSETVTKDINNIVKEIDRLIISADEGKILREGLNTVIIGKPNVGKSSLLNMLLDEKRAIVTDIPGTTRDVIEEYISIAGIPIKIVDTAGIRETEDIIEKIGVEKSKEKMKDADLIIYMIDSSRKIDDEDLEIIKFIKNKKYIVLINKVDLNNEEDRSKLKILEKENIIDFSVKEKIGLDKLKVTIENMFSSGSIEQSSTMITNTRHKQALIRAKEHCNASLRALQDTLAIDLASIDIRNAWMALGEITGETLQEDLIDKIFKDFCLGK</sequence>
<dbReference type="EMBL" id="CP096983">
    <property type="protein sequence ID" value="URZ09521.1"/>
    <property type="molecule type" value="Genomic_DNA"/>
</dbReference>
<dbReference type="Gene3D" id="3.30.1360.120">
    <property type="entry name" value="Probable tRNA modification gtpase trme, domain 1"/>
    <property type="match status" value="1"/>
</dbReference>
<dbReference type="GO" id="GO:0005829">
    <property type="term" value="C:cytosol"/>
    <property type="evidence" value="ECO:0007669"/>
    <property type="project" value="TreeGrafter"/>
</dbReference>
<comment type="caution">
    <text evidence="10">Lacks conserved residue(s) required for the propagation of feature annotation.</text>
</comment>
<dbReference type="Pfam" id="PF12631">
    <property type="entry name" value="MnmE_helical"/>
    <property type="match status" value="1"/>
</dbReference>
<comment type="subunit">
    <text evidence="10">Homodimer. Heterotetramer of two MnmE and two MnmG subunits.</text>
</comment>
<dbReference type="InterPro" id="IPR018948">
    <property type="entry name" value="GTP-bd_TrmE_N"/>
</dbReference>
<keyword evidence="9 10" id="KW-0342">GTP-binding</keyword>
<dbReference type="HAMAP" id="MF_00379">
    <property type="entry name" value="GTPase_MnmE"/>
    <property type="match status" value="1"/>
</dbReference>
<dbReference type="InterPro" id="IPR006073">
    <property type="entry name" value="GTP-bd"/>
</dbReference>
<feature type="binding site" evidence="10">
    <location>
        <position position="258"/>
    </location>
    <ligand>
        <name>Mg(2+)</name>
        <dbReference type="ChEBI" id="CHEBI:18420"/>
    </ligand>
</feature>
<dbReference type="GO" id="GO:0002098">
    <property type="term" value="P:tRNA wobble uridine modification"/>
    <property type="evidence" value="ECO:0007669"/>
    <property type="project" value="TreeGrafter"/>
</dbReference>
<comment type="cofactor">
    <cofactor evidence="10">
        <name>K(+)</name>
        <dbReference type="ChEBI" id="CHEBI:29103"/>
    </cofactor>
    <text evidence="10">Binds 1 potassium ion per subunit.</text>
</comment>
<feature type="binding site" evidence="10">
    <location>
        <position position="257"/>
    </location>
    <ligand>
        <name>K(+)</name>
        <dbReference type="ChEBI" id="CHEBI:29103"/>
    </ligand>
</feature>
<feature type="binding site" evidence="10">
    <location>
        <position position="233"/>
    </location>
    <ligand>
        <name>K(+)</name>
        <dbReference type="ChEBI" id="CHEBI:29103"/>
    </ligand>
</feature>
<dbReference type="GO" id="GO:0005525">
    <property type="term" value="F:GTP binding"/>
    <property type="evidence" value="ECO:0007669"/>
    <property type="project" value="UniProtKB-UniRule"/>
</dbReference>
<evidence type="ECO:0000256" key="1">
    <source>
        <dbReference type="ARBA" id="ARBA00011043"/>
    </source>
</evidence>
<dbReference type="GO" id="GO:0046872">
    <property type="term" value="F:metal ion binding"/>
    <property type="evidence" value="ECO:0007669"/>
    <property type="project" value="UniProtKB-KW"/>
</dbReference>
<keyword evidence="4 10" id="KW-0479">Metal-binding</keyword>
<dbReference type="SUPFAM" id="SSF116878">
    <property type="entry name" value="TrmE connector domain"/>
    <property type="match status" value="1"/>
</dbReference>
<evidence type="ECO:0000256" key="3">
    <source>
        <dbReference type="ARBA" id="ARBA00022694"/>
    </source>
</evidence>
<dbReference type="Gene3D" id="1.20.120.430">
    <property type="entry name" value="tRNA modification GTPase MnmE domain 2"/>
    <property type="match status" value="1"/>
</dbReference>
<comment type="similarity">
    <text evidence="1 10 11">Belongs to the TRAFAC class TrmE-Era-EngA-EngB-Septin-like GTPase superfamily. TrmE GTPase family.</text>
</comment>
<keyword evidence="13" id="KW-1185">Reference proteome</keyword>
<protein>
    <recommendedName>
        <fullName evidence="10">tRNA modification GTPase MnmE</fullName>
        <ecNumber evidence="10">3.6.-.-</ecNumber>
    </recommendedName>
</protein>
<accession>A0A1S8LY76</accession>
<dbReference type="NCBIfam" id="TIGR00450">
    <property type="entry name" value="mnmE_trmE_thdF"/>
    <property type="match status" value="1"/>
</dbReference>
<feature type="binding site" evidence="10">
    <location>
        <position position="127"/>
    </location>
    <ligand>
        <name>(6S)-5-formyl-5,6,7,8-tetrahydrofolate</name>
        <dbReference type="ChEBI" id="CHEBI:57457"/>
    </ligand>
</feature>
<dbReference type="InterPro" id="IPR027368">
    <property type="entry name" value="MnmE_dom2"/>
</dbReference>
<dbReference type="InterPro" id="IPR004520">
    <property type="entry name" value="GTPase_MnmE"/>
</dbReference>
<dbReference type="InterPro" id="IPR027266">
    <property type="entry name" value="TrmE/GcvT-like"/>
</dbReference>
<dbReference type="NCBIfam" id="TIGR00231">
    <property type="entry name" value="small_GTP"/>
    <property type="match status" value="1"/>
</dbReference>
<keyword evidence="6 10" id="KW-0378">Hydrolase</keyword>
<comment type="subcellular location">
    <subcellularLocation>
        <location evidence="10">Cytoplasm</location>
    </subcellularLocation>
</comment>
<dbReference type="Pfam" id="PF01926">
    <property type="entry name" value="MMR_HSR1"/>
    <property type="match status" value="1"/>
</dbReference>
<feature type="binding site" evidence="10">
    <location>
        <position position="252"/>
    </location>
    <ligand>
        <name>K(+)</name>
        <dbReference type="ChEBI" id="CHEBI:29103"/>
    </ligand>
</feature>
<evidence type="ECO:0000256" key="8">
    <source>
        <dbReference type="ARBA" id="ARBA00022958"/>
    </source>
</evidence>
<keyword evidence="3 10" id="KW-0819">tRNA processing</keyword>
<gene>
    <name evidence="10 12" type="primary">mnmE</name>
    <name evidence="10" type="synonym">trmE</name>
    <name evidence="12" type="ORF">CROST_001930</name>
</gene>
<feature type="binding site" evidence="10">
    <location>
        <begin position="277"/>
        <end position="280"/>
    </location>
    <ligand>
        <name>GTP</name>
        <dbReference type="ChEBI" id="CHEBI:37565"/>
    </ligand>
</feature>
<dbReference type="AlphaFoldDB" id="A0A1S8LY76"/>
<keyword evidence="5 10" id="KW-0547">Nucleotide-binding</keyword>
<dbReference type="GO" id="GO:0030488">
    <property type="term" value="P:tRNA methylation"/>
    <property type="evidence" value="ECO:0007669"/>
    <property type="project" value="TreeGrafter"/>
</dbReference>
<dbReference type="KEGG" id="crw:CROST_001930"/>
<dbReference type="STRING" id="84029.CROST_00640"/>
<dbReference type="EC" id="3.6.-.-" evidence="10"/>
<dbReference type="RefSeq" id="WP_077834874.1">
    <property type="nucleotide sequence ID" value="NZ_CP096983.1"/>
</dbReference>
<comment type="function">
    <text evidence="10">Exhibits a very high intrinsic GTPase hydrolysis rate. Involved in the addition of a carboxymethylaminomethyl (cmnm) group at the wobble position (U34) of certain tRNAs, forming tRNA-cmnm(5)s(2)U34.</text>
</comment>
<keyword evidence="8 10" id="KW-0630">Potassium</keyword>
<dbReference type="PROSITE" id="PS51709">
    <property type="entry name" value="G_TRME"/>
    <property type="match status" value="1"/>
</dbReference>
<evidence type="ECO:0000256" key="10">
    <source>
        <dbReference type="HAMAP-Rule" id="MF_00379"/>
    </source>
</evidence>
<feature type="binding site" evidence="10">
    <location>
        <position position="23"/>
    </location>
    <ligand>
        <name>(6S)-5-formyl-5,6,7,8-tetrahydrofolate</name>
        <dbReference type="ChEBI" id="CHEBI:57457"/>
    </ligand>
</feature>
<evidence type="ECO:0000256" key="5">
    <source>
        <dbReference type="ARBA" id="ARBA00022741"/>
    </source>
</evidence>
<dbReference type="FunFam" id="3.40.50.300:FF:000494">
    <property type="entry name" value="tRNA modification GTPase MnmE"/>
    <property type="match status" value="1"/>
</dbReference>
<evidence type="ECO:0000256" key="11">
    <source>
        <dbReference type="RuleBase" id="RU003313"/>
    </source>
</evidence>
<feature type="binding site" evidence="10">
    <location>
        <position position="237"/>
    </location>
    <ligand>
        <name>Mg(2+)</name>
        <dbReference type="ChEBI" id="CHEBI:18420"/>
    </ligand>
</feature>
<dbReference type="NCBIfam" id="NF003661">
    <property type="entry name" value="PRK05291.1-3"/>
    <property type="match status" value="1"/>
</dbReference>
<evidence type="ECO:0000256" key="4">
    <source>
        <dbReference type="ARBA" id="ARBA00022723"/>
    </source>
</evidence>
<keyword evidence="7 10" id="KW-0460">Magnesium</keyword>
<dbReference type="GO" id="GO:0003924">
    <property type="term" value="F:GTPase activity"/>
    <property type="evidence" value="ECO:0007669"/>
    <property type="project" value="UniProtKB-UniRule"/>
</dbReference>
<dbReference type="PANTHER" id="PTHR42714:SF2">
    <property type="entry name" value="TRNA MODIFICATION GTPASE GTPBP3, MITOCHONDRIAL"/>
    <property type="match status" value="1"/>
</dbReference>
<evidence type="ECO:0000313" key="12">
    <source>
        <dbReference type="EMBL" id="URZ09521.1"/>
    </source>
</evidence>
<dbReference type="FunFam" id="3.30.1360.120:FF:000003">
    <property type="entry name" value="tRNA modification GTPase MnmE"/>
    <property type="match status" value="1"/>
</dbReference>
<dbReference type="Pfam" id="PF10396">
    <property type="entry name" value="TrmE_N"/>
    <property type="match status" value="1"/>
</dbReference>
<dbReference type="InterPro" id="IPR031168">
    <property type="entry name" value="G_TrmE"/>
</dbReference>
<dbReference type="InterPro" id="IPR025867">
    <property type="entry name" value="MnmE_helical"/>
</dbReference>
<evidence type="ECO:0000256" key="6">
    <source>
        <dbReference type="ARBA" id="ARBA00022801"/>
    </source>
</evidence>
<dbReference type="Proteomes" id="UP000190951">
    <property type="component" value="Chromosome"/>
</dbReference>
<proteinExistence type="inferred from homology"/>